<dbReference type="InterPro" id="IPR036396">
    <property type="entry name" value="Cyt_P450_sf"/>
</dbReference>
<keyword evidence="15" id="KW-0812">Transmembrane</keyword>
<evidence type="ECO:0000256" key="6">
    <source>
        <dbReference type="ARBA" id="ARBA00022617"/>
    </source>
</evidence>
<dbReference type="InterPro" id="IPR050182">
    <property type="entry name" value="Cytochrome_P450_fam2"/>
</dbReference>
<keyword evidence="12" id="KW-0503">Monooxygenase</keyword>
<evidence type="ECO:0000256" key="4">
    <source>
        <dbReference type="ARBA" id="ARBA00004406"/>
    </source>
</evidence>
<dbReference type="InterPro" id="IPR001128">
    <property type="entry name" value="Cyt_P450"/>
</dbReference>
<evidence type="ECO:0000256" key="7">
    <source>
        <dbReference type="ARBA" id="ARBA00022723"/>
    </source>
</evidence>
<dbReference type="GO" id="GO:0005506">
    <property type="term" value="F:iron ion binding"/>
    <property type="evidence" value="ECO:0007669"/>
    <property type="project" value="InterPro"/>
</dbReference>
<feature type="transmembrane region" description="Helical" evidence="15">
    <location>
        <begin position="6"/>
        <end position="21"/>
    </location>
</feature>
<dbReference type="AlphaFoldDB" id="A0AA38HXL6"/>
<accession>A0AA38HXL6</accession>
<evidence type="ECO:0000256" key="8">
    <source>
        <dbReference type="ARBA" id="ARBA00022824"/>
    </source>
</evidence>
<dbReference type="InterPro" id="IPR002401">
    <property type="entry name" value="Cyt_P450_E_grp-I"/>
</dbReference>
<comment type="caution">
    <text evidence="16">The sequence shown here is derived from an EMBL/GenBank/DDBJ whole genome shotgun (WGS) entry which is preliminary data.</text>
</comment>
<keyword evidence="6 14" id="KW-0349">Heme</keyword>
<keyword evidence="13 15" id="KW-0472">Membrane</keyword>
<organism evidence="16 17">
    <name type="scientific">Zophobas morio</name>
    <dbReference type="NCBI Taxonomy" id="2755281"/>
    <lineage>
        <taxon>Eukaryota</taxon>
        <taxon>Metazoa</taxon>
        <taxon>Ecdysozoa</taxon>
        <taxon>Arthropoda</taxon>
        <taxon>Hexapoda</taxon>
        <taxon>Insecta</taxon>
        <taxon>Pterygota</taxon>
        <taxon>Neoptera</taxon>
        <taxon>Endopterygota</taxon>
        <taxon>Coleoptera</taxon>
        <taxon>Polyphaga</taxon>
        <taxon>Cucujiformia</taxon>
        <taxon>Tenebrionidae</taxon>
        <taxon>Zophobas</taxon>
    </lineage>
</organism>
<dbReference type="PANTHER" id="PTHR24300">
    <property type="entry name" value="CYTOCHROME P450 508A4-RELATED"/>
    <property type="match status" value="1"/>
</dbReference>
<evidence type="ECO:0000256" key="14">
    <source>
        <dbReference type="PIRSR" id="PIRSR602401-1"/>
    </source>
</evidence>
<evidence type="ECO:0000256" key="9">
    <source>
        <dbReference type="ARBA" id="ARBA00022848"/>
    </source>
</evidence>
<keyword evidence="7 14" id="KW-0479">Metal-binding</keyword>
<evidence type="ECO:0000256" key="2">
    <source>
        <dbReference type="ARBA" id="ARBA00003690"/>
    </source>
</evidence>
<comment type="similarity">
    <text evidence="5">Belongs to the cytochrome P450 family.</text>
</comment>
<dbReference type="GO" id="GO:0016712">
    <property type="term" value="F:oxidoreductase activity, acting on paired donors, with incorporation or reduction of molecular oxygen, reduced flavin or flavoprotein as one donor, and incorporation of one atom of oxygen"/>
    <property type="evidence" value="ECO:0007669"/>
    <property type="project" value="TreeGrafter"/>
</dbReference>
<evidence type="ECO:0000256" key="5">
    <source>
        <dbReference type="ARBA" id="ARBA00010617"/>
    </source>
</evidence>
<proteinExistence type="inferred from homology"/>
<dbReference type="GO" id="GO:0020037">
    <property type="term" value="F:heme binding"/>
    <property type="evidence" value="ECO:0007669"/>
    <property type="project" value="InterPro"/>
</dbReference>
<evidence type="ECO:0000256" key="3">
    <source>
        <dbReference type="ARBA" id="ARBA00004174"/>
    </source>
</evidence>
<dbReference type="FunFam" id="1.10.630.10:FF:000238">
    <property type="entry name" value="Cytochrome P450 2A6"/>
    <property type="match status" value="1"/>
</dbReference>
<evidence type="ECO:0000256" key="10">
    <source>
        <dbReference type="ARBA" id="ARBA00023002"/>
    </source>
</evidence>
<dbReference type="Gene3D" id="1.10.630.10">
    <property type="entry name" value="Cytochrome P450"/>
    <property type="match status" value="1"/>
</dbReference>
<evidence type="ECO:0000256" key="1">
    <source>
        <dbReference type="ARBA" id="ARBA00001971"/>
    </source>
</evidence>
<keyword evidence="10" id="KW-0560">Oxidoreductase</keyword>
<reference evidence="16" key="1">
    <citation type="journal article" date="2023" name="G3 (Bethesda)">
        <title>Whole genome assemblies of Zophobas morio and Tenebrio molitor.</title>
        <authorList>
            <person name="Kaur S."/>
            <person name="Stinson S.A."/>
            <person name="diCenzo G.C."/>
        </authorList>
    </citation>
    <scope>NUCLEOTIDE SEQUENCE</scope>
    <source>
        <strain evidence="16">QUZm001</strain>
    </source>
</reference>
<evidence type="ECO:0000313" key="17">
    <source>
        <dbReference type="Proteomes" id="UP001168821"/>
    </source>
</evidence>
<gene>
    <name evidence="16" type="ORF">Zmor_022918</name>
</gene>
<dbReference type="GO" id="GO:0005789">
    <property type="term" value="C:endoplasmic reticulum membrane"/>
    <property type="evidence" value="ECO:0007669"/>
    <property type="project" value="UniProtKB-SubCell"/>
</dbReference>
<dbReference type="PRINTS" id="PR00463">
    <property type="entry name" value="EP450I"/>
</dbReference>
<evidence type="ECO:0000256" key="11">
    <source>
        <dbReference type="ARBA" id="ARBA00023004"/>
    </source>
</evidence>
<feature type="binding site" description="axial binding residue" evidence="14">
    <location>
        <position position="432"/>
    </location>
    <ligand>
        <name>heme</name>
        <dbReference type="ChEBI" id="CHEBI:30413"/>
    </ligand>
    <ligandPart>
        <name>Fe</name>
        <dbReference type="ChEBI" id="CHEBI:18248"/>
    </ligandPart>
</feature>
<comment type="subcellular location">
    <subcellularLocation>
        <location evidence="4">Endoplasmic reticulum membrane</location>
        <topology evidence="4">Peripheral membrane protein</topology>
    </subcellularLocation>
    <subcellularLocation>
        <location evidence="3">Microsome membrane</location>
        <topology evidence="3">Peripheral membrane protein</topology>
    </subcellularLocation>
</comment>
<evidence type="ECO:0000313" key="16">
    <source>
        <dbReference type="EMBL" id="KAJ3645244.1"/>
    </source>
</evidence>
<dbReference type="SUPFAM" id="SSF48264">
    <property type="entry name" value="Cytochrome P450"/>
    <property type="match status" value="1"/>
</dbReference>
<evidence type="ECO:0000256" key="15">
    <source>
        <dbReference type="SAM" id="Phobius"/>
    </source>
</evidence>
<keyword evidence="17" id="KW-1185">Reference proteome</keyword>
<dbReference type="PANTHER" id="PTHR24300:SF403">
    <property type="entry name" value="CYTOCHROME P450 306A1"/>
    <property type="match status" value="1"/>
</dbReference>
<keyword evidence="11 14" id="KW-0408">Iron</keyword>
<dbReference type="GO" id="GO:0006082">
    <property type="term" value="P:organic acid metabolic process"/>
    <property type="evidence" value="ECO:0007669"/>
    <property type="project" value="TreeGrafter"/>
</dbReference>
<dbReference type="PRINTS" id="PR00385">
    <property type="entry name" value="P450"/>
</dbReference>
<evidence type="ECO:0000256" key="13">
    <source>
        <dbReference type="ARBA" id="ARBA00023136"/>
    </source>
</evidence>
<dbReference type="EMBL" id="JALNTZ010000007">
    <property type="protein sequence ID" value="KAJ3645244.1"/>
    <property type="molecule type" value="Genomic_DNA"/>
</dbReference>
<comment type="function">
    <text evidence="2">May be involved in the metabolism of insect hormones and in the breakdown of synthetic insecticides.</text>
</comment>
<keyword evidence="9" id="KW-0492">Microsome</keyword>
<sequence>MATTIFIIVVIVILLFVKIVLDKKYLPGPWNLPVIGYLHKLDPTAPYLTLTKLAQKYGPIYKIKLGTFNVVVLADARILKKVLARDETLERSPLYLIDTVFEGRGLAHANIDLWKDQRKFVSNFLRAVGAARVSPNRKTCGTLIKKHVDEFVRVLKRPAFCKPLDPSELVTHLISSTANSLFLGKPFSLSDKKVTDLARNIRAFNELLMFGAPLNFLPFLRFLPPYKKKITLLKEAVHRVRDIQGKLIHECEKSTCKDSQSNLVKAFQLQISEGKSDNIYTLDQLHRLFFDLYVAFTETTINSLLWIFLYLAQHVEIQNKIRQELLWVLQGELLDFKDFENLHYTKATLAEIARIRTVVPLGVPHYASENIYLDGVTIPKGTMIMPLLWAIHMDPKVYKDPEEFRPERFIDSNGKFFKPESFLPFQSGKRMCVGEDVANMVTTIFVAGVLQNFKIEPVDSFPLDFTGTCGAALSPKPQKLVFTKI</sequence>
<dbReference type="GO" id="GO:0006805">
    <property type="term" value="P:xenobiotic metabolic process"/>
    <property type="evidence" value="ECO:0007669"/>
    <property type="project" value="TreeGrafter"/>
</dbReference>
<evidence type="ECO:0000256" key="12">
    <source>
        <dbReference type="ARBA" id="ARBA00023033"/>
    </source>
</evidence>
<dbReference type="Pfam" id="PF00067">
    <property type="entry name" value="p450"/>
    <property type="match status" value="1"/>
</dbReference>
<name>A0AA38HXL6_9CUCU</name>
<keyword evidence="8" id="KW-0256">Endoplasmic reticulum</keyword>
<protein>
    <recommendedName>
        <fullName evidence="18">Cytochrome P450</fullName>
    </recommendedName>
</protein>
<evidence type="ECO:0008006" key="18">
    <source>
        <dbReference type="Google" id="ProtNLM"/>
    </source>
</evidence>
<comment type="cofactor">
    <cofactor evidence="1 14">
        <name>heme</name>
        <dbReference type="ChEBI" id="CHEBI:30413"/>
    </cofactor>
</comment>
<dbReference type="GO" id="GO:0008395">
    <property type="term" value="F:steroid hydroxylase activity"/>
    <property type="evidence" value="ECO:0007669"/>
    <property type="project" value="TreeGrafter"/>
</dbReference>
<keyword evidence="15" id="KW-1133">Transmembrane helix</keyword>
<dbReference type="Proteomes" id="UP001168821">
    <property type="component" value="Unassembled WGS sequence"/>
</dbReference>